<dbReference type="AlphaFoldDB" id="A0A4C1ZT44"/>
<comment type="caution">
    <text evidence="2">The sequence shown here is derived from an EMBL/GenBank/DDBJ whole genome shotgun (WGS) entry which is preliminary data.</text>
</comment>
<keyword evidence="3" id="KW-1185">Reference proteome</keyword>
<protein>
    <submittedName>
        <fullName evidence="2">Uncharacterized protein</fullName>
    </submittedName>
</protein>
<evidence type="ECO:0000313" key="3">
    <source>
        <dbReference type="Proteomes" id="UP000299102"/>
    </source>
</evidence>
<proteinExistence type="predicted"/>
<evidence type="ECO:0000256" key="1">
    <source>
        <dbReference type="SAM" id="MobiDB-lite"/>
    </source>
</evidence>
<accession>A0A4C1ZT44</accession>
<dbReference type="Proteomes" id="UP000299102">
    <property type="component" value="Unassembled WGS sequence"/>
</dbReference>
<reference evidence="2 3" key="1">
    <citation type="journal article" date="2019" name="Commun. Biol.">
        <title>The bagworm genome reveals a unique fibroin gene that provides high tensile strength.</title>
        <authorList>
            <person name="Kono N."/>
            <person name="Nakamura H."/>
            <person name="Ohtoshi R."/>
            <person name="Tomita M."/>
            <person name="Numata K."/>
            <person name="Arakawa K."/>
        </authorList>
    </citation>
    <scope>NUCLEOTIDE SEQUENCE [LARGE SCALE GENOMIC DNA]</scope>
</reference>
<name>A0A4C1ZT44_EUMVA</name>
<feature type="compositionally biased region" description="Basic residues" evidence="1">
    <location>
        <begin position="17"/>
        <end position="26"/>
    </location>
</feature>
<organism evidence="2 3">
    <name type="scientific">Eumeta variegata</name>
    <name type="common">Bagworm moth</name>
    <name type="synonym">Eumeta japonica</name>
    <dbReference type="NCBI Taxonomy" id="151549"/>
    <lineage>
        <taxon>Eukaryota</taxon>
        <taxon>Metazoa</taxon>
        <taxon>Ecdysozoa</taxon>
        <taxon>Arthropoda</taxon>
        <taxon>Hexapoda</taxon>
        <taxon>Insecta</taxon>
        <taxon>Pterygota</taxon>
        <taxon>Neoptera</taxon>
        <taxon>Endopterygota</taxon>
        <taxon>Lepidoptera</taxon>
        <taxon>Glossata</taxon>
        <taxon>Ditrysia</taxon>
        <taxon>Tineoidea</taxon>
        <taxon>Psychidae</taxon>
        <taxon>Oiketicinae</taxon>
        <taxon>Eumeta</taxon>
    </lineage>
</organism>
<dbReference type="EMBL" id="BGZK01002191">
    <property type="protein sequence ID" value="GBP91646.1"/>
    <property type="molecule type" value="Genomic_DNA"/>
</dbReference>
<feature type="region of interest" description="Disordered" evidence="1">
    <location>
        <begin position="17"/>
        <end position="45"/>
    </location>
</feature>
<evidence type="ECO:0000313" key="2">
    <source>
        <dbReference type="EMBL" id="GBP91646.1"/>
    </source>
</evidence>
<gene>
    <name evidence="2" type="ORF">EVAR_68280_1</name>
</gene>
<sequence length="108" mass="12517">MRIGEYIFEAEMQDARRRRTINHGRRPTSDTAAAPAARRRRPRPTPRRIYIIEFTAKFSFSVKYRLDRPGCVRARSLRMPAVRVFPIFPGLLTSDDNTGSRSCLFVCL</sequence>